<protein>
    <submittedName>
        <fullName evidence="1">Uncharacterized protein</fullName>
    </submittedName>
</protein>
<organism evidence="1 2">
    <name type="scientific">Araneus ventricosus</name>
    <name type="common">Orbweaver spider</name>
    <name type="synonym">Epeira ventricosa</name>
    <dbReference type="NCBI Taxonomy" id="182803"/>
    <lineage>
        <taxon>Eukaryota</taxon>
        <taxon>Metazoa</taxon>
        <taxon>Ecdysozoa</taxon>
        <taxon>Arthropoda</taxon>
        <taxon>Chelicerata</taxon>
        <taxon>Arachnida</taxon>
        <taxon>Araneae</taxon>
        <taxon>Araneomorphae</taxon>
        <taxon>Entelegynae</taxon>
        <taxon>Araneoidea</taxon>
        <taxon>Araneidae</taxon>
        <taxon>Araneus</taxon>
    </lineage>
</organism>
<accession>A0A4Y2CM25</accession>
<dbReference type="AlphaFoldDB" id="A0A4Y2CM25"/>
<evidence type="ECO:0000313" key="2">
    <source>
        <dbReference type="Proteomes" id="UP000499080"/>
    </source>
</evidence>
<dbReference type="PANTHER" id="PTHR46409">
    <property type="entry name" value="HTH PSQ-TYPE DOMAIN-CONTAINING PROTEIN"/>
    <property type="match status" value="1"/>
</dbReference>
<keyword evidence="2" id="KW-1185">Reference proteome</keyword>
<name>A0A4Y2CM25_ARAVE</name>
<gene>
    <name evidence="1" type="ORF">AVEN_94758_1</name>
</gene>
<proteinExistence type="predicted"/>
<dbReference type="PANTHER" id="PTHR46409:SF1">
    <property type="entry name" value="HTH PSQ-TYPE DOMAIN-CONTAINING PROTEIN"/>
    <property type="match status" value="1"/>
</dbReference>
<reference evidence="1 2" key="1">
    <citation type="journal article" date="2019" name="Sci. Rep.">
        <title>Orb-weaving spider Araneus ventricosus genome elucidates the spidroin gene catalogue.</title>
        <authorList>
            <person name="Kono N."/>
            <person name="Nakamura H."/>
            <person name="Ohtoshi R."/>
            <person name="Moran D.A.P."/>
            <person name="Shinohara A."/>
            <person name="Yoshida Y."/>
            <person name="Fujiwara M."/>
            <person name="Mori M."/>
            <person name="Tomita M."/>
            <person name="Arakawa K."/>
        </authorList>
    </citation>
    <scope>NUCLEOTIDE SEQUENCE [LARGE SCALE GENOMIC DNA]</scope>
</reference>
<dbReference type="EMBL" id="BGPR01000215">
    <property type="protein sequence ID" value="GBM05461.1"/>
    <property type="molecule type" value="Genomic_DNA"/>
</dbReference>
<sequence length="218" mass="24857">MFERKCSGPLSYKGDIGWNLKGCEKLPLVAFNSIECERPGIVSTNLSCIQKYLLDICTAISSGVGSSDLAKRQPGTLKLARWLTTAYRILRLYISTSNKSNGLIILIVFIPRVYAPSWFRIKVHNSITDDARHLWHFISLSRYLPKKYRNIIEPIISRNSYFAAPENMLLTMLTDERFHITTLASRRIIKAREIVRDGNCVIPGVNFQATDYVGIIDW</sequence>
<comment type="caution">
    <text evidence="1">The sequence shown here is derived from an EMBL/GenBank/DDBJ whole genome shotgun (WGS) entry which is preliminary data.</text>
</comment>
<dbReference type="OrthoDB" id="6773164at2759"/>
<dbReference type="Proteomes" id="UP000499080">
    <property type="component" value="Unassembled WGS sequence"/>
</dbReference>
<evidence type="ECO:0000313" key="1">
    <source>
        <dbReference type="EMBL" id="GBM05461.1"/>
    </source>
</evidence>